<organism evidence="2 3">
    <name type="scientific">Puccinia triticina</name>
    <dbReference type="NCBI Taxonomy" id="208348"/>
    <lineage>
        <taxon>Eukaryota</taxon>
        <taxon>Fungi</taxon>
        <taxon>Dikarya</taxon>
        <taxon>Basidiomycota</taxon>
        <taxon>Pucciniomycotina</taxon>
        <taxon>Pucciniomycetes</taxon>
        <taxon>Pucciniales</taxon>
        <taxon>Pucciniaceae</taxon>
        <taxon>Puccinia</taxon>
    </lineage>
</organism>
<evidence type="ECO:0000313" key="3">
    <source>
        <dbReference type="Proteomes" id="UP001164743"/>
    </source>
</evidence>
<evidence type="ECO:0000256" key="1">
    <source>
        <dbReference type="SAM" id="MobiDB-lite"/>
    </source>
</evidence>
<dbReference type="RefSeq" id="XP_053028851.1">
    <property type="nucleotide sequence ID" value="XM_053164886.1"/>
</dbReference>
<evidence type="ECO:0000313" key="2">
    <source>
        <dbReference type="EMBL" id="WAQ93296.1"/>
    </source>
</evidence>
<proteinExistence type="predicted"/>
<name>A0ABY7DAB2_9BASI</name>
<sequence length="94" mass="10461">MGKSTREATKANTKNANKNVPVSKDRQEDQIPKGETELLEPCTNVTPGQEPVKKSTGIEKNIGDVFNFEEDKVVESNLRGKMPAEGEHEFLDFI</sequence>
<gene>
    <name evidence="2" type="ORF">PtA15_18A356</name>
</gene>
<accession>A0ABY7DAB2</accession>
<feature type="compositionally biased region" description="Basic and acidic residues" evidence="1">
    <location>
        <begin position="23"/>
        <end position="36"/>
    </location>
</feature>
<protein>
    <recommendedName>
        <fullName evidence="4">AGC-kinase C-terminal domain-containing protein</fullName>
    </recommendedName>
</protein>
<reference evidence="2" key="1">
    <citation type="submission" date="2022-10" db="EMBL/GenBank/DDBJ databases">
        <title>Puccinia triticina Genome sequencing and assembly.</title>
        <authorList>
            <person name="Li C."/>
        </authorList>
    </citation>
    <scope>NUCLEOTIDE SEQUENCE</scope>
    <source>
        <strain evidence="2">Pt15</strain>
    </source>
</reference>
<dbReference type="GeneID" id="77805781"/>
<keyword evidence="3" id="KW-1185">Reference proteome</keyword>
<dbReference type="EMBL" id="CP110438">
    <property type="protein sequence ID" value="WAQ93296.1"/>
    <property type="molecule type" value="Genomic_DNA"/>
</dbReference>
<feature type="compositionally biased region" description="Low complexity" evidence="1">
    <location>
        <begin position="10"/>
        <end position="19"/>
    </location>
</feature>
<feature type="region of interest" description="Disordered" evidence="1">
    <location>
        <begin position="1"/>
        <end position="57"/>
    </location>
</feature>
<evidence type="ECO:0008006" key="4">
    <source>
        <dbReference type="Google" id="ProtNLM"/>
    </source>
</evidence>
<dbReference type="Proteomes" id="UP001164743">
    <property type="component" value="Chromosome 18A"/>
</dbReference>